<keyword evidence="3" id="KW-1185">Reference proteome</keyword>
<evidence type="ECO:0000313" key="2">
    <source>
        <dbReference type="EMBL" id="GGF31860.1"/>
    </source>
</evidence>
<sequence length="96" mass="10403">MLSQRWVSHHSPERGLTGPREPRRAARLARSVCEGARPHRLDAVPEGVELGARLRLRGGQPLIGALIEPVHLADDIEILPITPDDLAARGSPALGR</sequence>
<accession>A0A917EYC0</accession>
<dbReference type="Proteomes" id="UP000649179">
    <property type="component" value="Unassembled WGS sequence"/>
</dbReference>
<dbReference type="AlphaFoldDB" id="A0A917EYC0"/>
<reference evidence="2" key="1">
    <citation type="journal article" date="2014" name="Int. J. Syst. Evol. Microbiol.">
        <title>Complete genome sequence of Corynebacterium casei LMG S-19264T (=DSM 44701T), isolated from a smear-ripened cheese.</title>
        <authorList>
            <consortium name="US DOE Joint Genome Institute (JGI-PGF)"/>
            <person name="Walter F."/>
            <person name="Albersmeier A."/>
            <person name="Kalinowski J."/>
            <person name="Ruckert C."/>
        </authorList>
    </citation>
    <scope>NUCLEOTIDE SEQUENCE</scope>
    <source>
        <strain evidence="2">CGMCC 1.16067</strain>
    </source>
</reference>
<protein>
    <submittedName>
        <fullName evidence="2">Uncharacterized protein</fullName>
    </submittedName>
</protein>
<reference evidence="2" key="2">
    <citation type="submission" date="2020-09" db="EMBL/GenBank/DDBJ databases">
        <authorList>
            <person name="Sun Q."/>
            <person name="Zhou Y."/>
        </authorList>
    </citation>
    <scope>NUCLEOTIDE SEQUENCE</scope>
    <source>
        <strain evidence="2">CGMCC 1.16067</strain>
    </source>
</reference>
<dbReference type="EMBL" id="BMKQ01000001">
    <property type="protein sequence ID" value="GGF31860.1"/>
    <property type="molecule type" value="Genomic_DNA"/>
</dbReference>
<proteinExistence type="predicted"/>
<feature type="region of interest" description="Disordered" evidence="1">
    <location>
        <begin position="1"/>
        <end position="28"/>
    </location>
</feature>
<organism evidence="2 3">
    <name type="scientific">Marmoricola endophyticus</name>
    <dbReference type="NCBI Taxonomy" id="2040280"/>
    <lineage>
        <taxon>Bacteria</taxon>
        <taxon>Bacillati</taxon>
        <taxon>Actinomycetota</taxon>
        <taxon>Actinomycetes</taxon>
        <taxon>Propionibacteriales</taxon>
        <taxon>Nocardioidaceae</taxon>
        <taxon>Marmoricola</taxon>
    </lineage>
</organism>
<evidence type="ECO:0000256" key="1">
    <source>
        <dbReference type="SAM" id="MobiDB-lite"/>
    </source>
</evidence>
<evidence type="ECO:0000313" key="3">
    <source>
        <dbReference type="Proteomes" id="UP000649179"/>
    </source>
</evidence>
<name>A0A917EYC0_9ACTN</name>
<comment type="caution">
    <text evidence="2">The sequence shown here is derived from an EMBL/GenBank/DDBJ whole genome shotgun (WGS) entry which is preliminary data.</text>
</comment>
<gene>
    <name evidence="2" type="ORF">GCM10011519_01530</name>
</gene>